<protein>
    <recommendedName>
        <fullName evidence="3">Glycosyltransferase 2-like domain-containing protein</fullName>
    </recommendedName>
</protein>
<evidence type="ECO:0000256" key="1">
    <source>
        <dbReference type="ARBA" id="ARBA00022676"/>
    </source>
</evidence>
<reference evidence="4 5" key="1">
    <citation type="submission" date="2012-02" db="EMBL/GenBank/DDBJ databases">
        <title>The Genome Sequence of Bacteroides cellulosilyticus CL02T12C19.</title>
        <authorList>
            <consortium name="The Broad Institute Genome Sequencing Platform"/>
            <person name="Earl A."/>
            <person name="Ward D."/>
            <person name="Feldgarden M."/>
            <person name="Gevers D."/>
            <person name="Zitomersky N.L."/>
            <person name="Coyne M.J."/>
            <person name="Comstock L.E."/>
            <person name="Young S.K."/>
            <person name="Zeng Q."/>
            <person name="Gargeya S."/>
            <person name="Fitzgerald M."/>
            <person name="Haas B."/>
            <person name="Abouelleil A."/>
            <person name="Alvarado L."/>
            <person name="Arachchi H.M."/>
            <person name="Berlin A."/>
            <person name="Chapman S.B."/>
            <person name="Gearin G."/>
            <person name="Goldberg J."/>
            <person name="Griggs A."/>
            <person name="Gujja S."/>
            <person name="Hansen M."/>
            <person name="Heiman D."/>
            <person name="Howarth C."/>
            <person name="Larimer J."/>
            <person name="Lui A."/>
            <person name="MacDonald P.J.P."/>
            <person name="McCowen C."/>
            <person name="Montmayeur A."/>
            <person name="Murphy C."/>
            <person name="Neiman D."/>
            <person name="Pearson M."/>
            <person name="Priest M."/>
            <person name="Roberts A."/>
            <person name="Saif S."/>
            <person name="Shea T."/>
            <person name="Sisk P."/>
            <person name="Stolte C."/>
            <person name="Sykes S."/>
            <person name="Wortman J."/>
            <person name="Nusbaum C."/>
            <person name="Birren B."/>
        </authorList>
    </citation>
    <scope>NUCLEOTIDE SEQUENCE [LARGE SCALE GENOMIC DNA]</scope>
    <source>
        <strain evidence="4 5">CL02T12C19</strain>
    </source>
</reference>
<comment type="caution">
    <text evidence="4">The sequence shown here is derived from an EMBL/GenBank/DDBJ whole genome shotgun (WGS) entry which is preliminary data.</text>
</comment>
<gene>
    <name evidence="4" type="ORF">HMPREF1062_00570</name>
</gene>
<proteinExistence type="predicted"/>
<dbReference type="EMBL" id="AGXG01000009">
    <property type="protein sequence ID" value="EIY38440.1"/>
    <property type="molecule type" value="Genomic_DNA"/>
</dbReference>
<feature type="domain" description="Glycosyltransferase 2-like" evidence="3">
    <location>
        <begin position="8"/>
        <end position="164"/>
    </location>
</feature>
<evidence type="ECO:0000256" key="2">
    <source>
        <dbReference type="ARBA" id="ARBA00022679"/>
    </source>
</evidence>
<dbReference type="InterPro" id="IPR001173">
    <property type="entry name" value="Glyco_trans_2-like"/>
</dbReference>
<name>I8WIL2_9BACE</name>
<dbReference type="CDD" id="cd00761">
    <property type="entry name" value="Glyco_tranf_GTA_type"/>
    <property type="match status" value="1"/>
</dbReference>
<dbReference type="InterPro" id="IPR029044">
    <property type="entry name" value="Nucleotide-diphossugar_trans"/>
</dbReference>
<dbReference type="OrthoDB" id="1114838at2"/>
<evidence type="ECO:0000259" key="3">
    <source>
        <dbReference type="Pfam" id="PF00535"/>
    </source>
</evidence>
<keyword evidence="5" id="KW-1185">Reference proteome</keyword>
<dbReference type="PATRIC" id="fig|997874.3.peg.577"/>
<evidence type="ECO:0000313" key="5">
    <source>
        <dbReference type="Proteomes" id="UP000003741"/>
    </source>
</evidence>
<dbReference type="Pfam" id="PF00535">
    <property type="entry name" value="Glycos_transf_2"/>
    <property type="match status" value="1"/>
</dbReference>
<dbReference type="Proteomes" id="UP000003741">
    <property type="component" value="Unassembled WGS sequence"/>
</dbReference>
<dbReference type="AlphaFoldDB" id="I8WIL2"/>
<keyword evidence="2" id="KW-0808">Transferase</keyword>
<dbReference type="GO" id="GO:0016758">
    <property type="term" value="F:hexosyltransferase activity"/>
    <property type="evidence" value="ECO:0007669"/>
    <property type="project" value="UniProtKB-ARBA"/>
</dbReference>
<sequence length="334" mass="37557">MSNNDLVSLIIPVYRVEKYLSRCLDSVLNQDYSNIEIILVDDGSPDSSPLICDEYAQRDPRISVIHKKNGGQSSARNAGLKVAKGHYVNFLDSDDWIAPDTVSYALGLLKKYGAEAVQYEYAHVSSADTIVAVPKEKIIVQKESAILEEYMKTVLMTGSYSVVRCMFKMSALEGISFREGKNSEDLDFKFNVLSHCKVFVLSNQYKYFYFQSPTSTSNGGLRTGDFDLYEAADILLFLAKSTKNQKVIKMAEAKRARTPFSLLCKMAYFGVNDAKISKDEMKKRLVTEHRASFTILMKSPIPFSRKILSILFALNYNLAEVCISICKKISSNYA</sequence>
<dbReference type="HOGENOM" id="CLU_025996_25_1_10"/>
<accession>I8WIL2</accession>
<dbReference type="Gene3D" id="3.90.550.10">
    <property type="entry name" value="Spore Coat Polysaccharide Biosynthesis Protein SpsA, Chain A"/>
    <property type="match status" value="1"/>
</dbReference>
<dbReference type="RefSeq" id="WP_007215555.1">
    <property type="nucleotide sequence ID" value="NZ_JH724085.1"/>
</dbReference>
<evidence type="ECO:0000313" key="4">
    <source>
        <dbReference type="EMBL" id="EIY38440.1"/>
    </source>
</evidence>
<dbReference type="SUPFAM" id="SSF53448">
    <property type="entry name" value="Nucleotide-diphospho-sugar transferases"/>
    <property type="match status" value="1"/>
</dbReference>
<dbReference type="PANTHER" id="PTHR22916">
    <property type="entry name" value="GLYCOSYLTRANSFERASE"/>
    <property type="match status" value="1"/>
</dbReference>
<keyword evidence="1" id="KW-0328">Glycosyltransferase</keyword>
<organism evidence="4 5">
    <name type="scientific">Bacteroides cellulosilyticus CL02T12C19</name>
    <dbReference type="NCBI Taxonomy" id="997874"/>
    <lineage>
        <taxon>Bacteria</taxon>
        <taxon>Pseudomonadati</taxon>
        <taxon>Bacteroidota</taxon>
        <taxon>Bacteroidia</taxon>
        <taxon>Bacteroidales</taxon>
        <taxon>Bacteroidaceae</taxon>
        <taxon>Bacteroides</taxon>
    </lineage>
</organism>
<dbReference type="PANTHER" id="PTHR22916:SF51">
    <property type="entry name" value="GLYCOSYLTRANSFERASE EPSH-RELATED"/>
    <property type="match status" value="1"/>
</dbReference>